<feature type="region of interest" description="Disordered" evidence="1">
    <location>
        <begin position="37"/>
        <end position="67"/>
    </location>
</feature>
<feature type="signal peptide" evidence="2">
    <location>
        <begin position="1"/>
        <end position="22"/>
    </location>
</feature>
<dbReference type="AlphaFoldDB" id="A0A8K0N8Z5"/>
<keyword evidence="2" id="KW-0732">Signal</keyword>
<dbReference type="EMBL" id="CM017882">
    <property type="protein sequence ID" value="KAG1363247.1"/>
    <property type="molecule type" value="Genomic_DNA"/>
</dbReference>
<gene>
    <name evidence="3" type="ORF">COCNU_11G000740</name>
</gene>
<comment type="caution">
    <text evidence="3">The sequence shown here is derived from an EMBL/GenBank/DDBJ whole genome shotgun (WGS) entry which is preliminary data.</text>
</comment>
<sequence length="143" mass="15408">MKPAMPVVSLLLLLLLATTTQGIRLDEESSAAFHNNIHEKGSSMGGVNKVGAAPGGINGHPSGRSRKLMNKRMVTLKNERSKETVFDAAGSHRYSKEDVGGSGEDDLHVEPPVSKQPQSFPHDMLEIAGMDYSPAKRVPPIHN</sequence>
<accession>A0A8K0N8Z5</accession>
<feature type="chain" id="PRO_5035436107" evidence="2">
    <location>
        <begin position="23"/>
        <end position="143"/>
    </location>
</feature>
<evidence type="ECO:0000256" key="2">
    <source>
        <dbReference type="SAM" id="SignalP"/>
    </source>
</evidence>
<protein>
    <submittedName>
        <fullName evidence="3">Putative Peptidase B</fullName>
    </submittedName>
</protein>
<name>A0A8K0N8Z5_COCNU</name>
<reference evidence="3" key="2">
    <citation type="submission" date="2019-07" db="EMBL/GenBank/DDBJ databases">
        <authorList>
            <person name="Yang Y."/>
            <person name="Bocs S."/>
            <person name="Baudouin L."/>
        </authorList>
    </citation>
    <scope>NUCLEOTIDE SEQUENCE</scope>
    <source>
        <tissue evidence="3">Spear leaf of Hainan Tall coconut</tissue>
    </source>
</reference>
<dbReference type="PANTHER" id="PTHR33743:SF19">
    <property type="entry name" value="PROTEIN GOLVEN 6"/>
    <property type="match status" value="1"/>
</dbReference>
<evidence type="ECO:0000256" key="1">
    <source>
        <dbReference type="SAM" id="MobiDB-lite"/>
    </source>
</evidence>
<dbReference type="PANTHER" id="PTHR33743">
    <property type="entry name" value="PROTEIN GOLVEN 6-RELATED"/>
    <property type="match status" value="1"/>
</dbReference>
<dbReference type="Proteomes" id="UP000797356">
    <property type="component" value="Chromosome 11"/>
</dbReference>
<keyword evidence="4" id="KW-1185">Reference proteome</keyword>
<evidence type="ECO:0000313" key="4">
    <source>
        <dbReference type="Proteomes" id="UP000797356"/>
    </source>
</evidence>
<organism evidence="3 4">
    <name type="scientific">Cocos nucifera</name>
    <name type="common">Coconut palm</name>
    <dbReference type="NCBI Taxonomy" id="13894"/>
    <lineage>
        <taxon>Eukaryota</taxon>
        <taxon>Viridiplantae</taxon>
        <taxon>Streptophyta</taxon>
        <taxon>Embryophyta</taxon>
        <taxon>Tracheophyta</taxon>
        <taxon>Spermatophyta</taxon>
        <taxon>Magnoliopsida</taxon>
        <taxon>Liliopsida</taxon>
        <taxon>Arecaceae</taxon>
        <taxon>Arecoideae</taxon>
        <taxon>Cocoseae</taxon>
        <taxon>Attaleinae</taxon>
        <taxon>Cocos</taxon>
    </lineage>
</organism>
<feature type="region of interest" description="Disordered" evidence="1">
    <location>
        <begin position="80"/>
        <end position="120"/>
    </location>
</feature>
<evidence type="ECO:0000313" key="3">
    <source>
        <dbReference type="EMBL" id="KAG1363247.1"/>
    </source>
</evidence>
<dbReference type="OrthoDB" id="1903945at2759"/>
<reference evidence="3" key="1">
    <citation type="journal article" date="2017" name="Gigascience">
        <title>The genome draft of coconut (Cocos nucifera).</title>
        <authorList>
            <person name="Xiao Y."/>
            <person name="Xu P."/>
            <person name="Fan H."/>
            <person name="Baudouin L."/>
            <person name="Xia W."/>
            <person name="Bocs S."/>
            <person name="Xu J."/>
            <person name="Li Q."/>
            <person name="Guo A."/>
            <person name="Zhou L."/>
            <person name="Li J."/>
            <person name="Wu Y."/>
            <person name="Ma Z."/>
            <person name="Armero A."/>
            <person name="Issali A.E."/>
            <person name="Liu N."/>
            <person name="Peng M."/>
            <person name="Yang Y."/>
        </authorList>
    </citation>
    <scope>NUCLEOTIDE SEQUENCE</scope>
    <source>
        <tissue evidence="3">Spear leaf of Hainan Tall coconut</tissue>
    </source>
</reference>
<feature type="compositionally biased region" description="Basic and acidic residues" evidence="1">
    <location>
        <begin position="94"/>
        <end position="109"/>
    </location>
</feature>
<proteinExistence type="predicted"/>